<dbReference type="Pfam" id="PF16794">
    <property type="entry name" value="fn3_4"/>
    <property type="match status" value="1"/>
</dbReference>
<accession>A0AAJ7U051</accession>
<dbReference type="GO" id="GO:0003712">
    <property type="term" value="F:transcription coregulator activity"/>
    <property type="evidence" value="ECO:0007669"/>
    <property type="project" value="TreeGrafter"/>
</dbReference>
<dbReference type="RefSeq" id="XP_032826215.1">
    <property type="nucleotide sequence ID" value="XM_032970324.1"/>
</dbReference>
<evidence type="ECO:0000256" key="1">
    <source>
        <dbReference type="SAM" id="MobiDB-lite"/>
    </source>
</evidence>
<reference evidence="4 5" key="1">
    <citation type="submission" date="2025-04" db="UniProtKB">
        <authorList>
            <consortium name="RefSeq"/>
        </authorList>
    </citation>
    <scope>IDENTIFICATION</scope>
    <source>
        <tissue evidence="4 5">Sperm</tissue>
    </source>
</reference>
<evidence type="ECO:0000313" key="5">
    <source>
        <dbReference type="RefSeq" id="XP_032826212.1"/>
    </source>
</evidence>
<dbReference type="RefSeq" id="XP_032826213.1">
    <property type="nucleotide sequence ID" value="XM_032970322.1"/>
</dbReference>
<protein>
    <submittedName>
        <fullName evidence="4 5">Activating transcription factor 7-interacting protein 1-like isoform X2</fullName>
    </submittedName>
</protein>
<evidence type="ECO:0000313" key="9">
    <source>
        <dbReference type="RefSeq" id="XP_032826216.1"/>
    </source>
</evidence>
<feature type="compositionally biased region" description="Polar residues" evidence="1">
    <location>
        <begin position="1"/>
        <end position="21"/>
    </location>
</feature>
<dbReference type="AlphaFoldDB" id="A0AAJ7U051"/>
<dbReference type="RefSeq" id="XP_032826214.1">
    <property type="nucleotide sequence ID" value="XM_032970323.1"/>
</dbReference>
<dbReference type="InterPro" id="IPR026085">
    <property type="entry name" value="ATF7-int"/>
</dbReference>
<dbReference type="GO" id="GO:0005667">
    <property type="term" value="C:transcription regulator complex"/>
    <property type="evidence" value="ECO:0007669"/>
    <property type="project" value="TreeGrafter"/>
</dbReference>
<dbReference type="RefSeq" id="XP_032826212.1">
    <property type="nucleotide sequence ID" value="XM_032970321.1"/>
</dbReference>
<dbReference type="PANTHER" id="PTHR23210">
    <property type="entry name" value="ACTIVATING TRANSCRIPTION FACTOR 7 INTERACTING PROTEIN"/>
    <property type="match status" value="1"/>
</dbReference>
<proteinExistence type="predicted"/>
<feature type="compositionally biased region" description="Polar residues" evidence="1">
    <location>
        <begin position="744"/>
        <end position="767"/>
    </location>
</feature>
<dbReference type="GO" id="GO:0005634">
    <property type="term" value="C:nucleus"/>
    <property type="evidence" value="ECO:0007669"/>
    <property type="project" value="TreeGrafter"/>
</dbReference>
<feature type="region of interest" description="Disordered" evidence="1">
    <location>
        <begin position="261"/>
        <end position="284"/>
    </location>
</feature>
<feature type="compositionally biased region" description="Polar residues" evidence="1">
    <location>
        <begin position="661"/>
        <end position="670"/>
    </location>
</feature>
<dbReference type="RefSeq" id="XP_032826211.1">
    <property type="nucleotide sequence ID" value="XM_032970320.1"/>
</dbReference>
<feature type="region of interest" description="Disordered" evidence="1">
    <location>
        <begin position="715"/>
        <end position="840"/>
    </location>
</feature>
<dbReference type="RefSeq" id="XP_032826216.1">
    <property type="nucleotide sequence ID" value="XM_032970325.1"/>
</dbReference>
<feature type="region of interest" description="Disordered" evidence="1">
    <location>
        <begin position="939"/>
        <end position="982"/>
    </location>
</feature>
<name>A0AAJ7U051_PETMA</name>
<evidence type="ECO:0000313" key="4">
    <source>
        <dbReference type="RefSeq" id="XP_032826211.1"/>
    </source>
</evidence>
<feature type="domain" description="Activating transcription factor 7-interacting protein Fn3" evidence="2">
    <location>
        <begin position="985"/>
        <end position="1083"/>
    </location>
</feature>
<feature type="region of interest" description="Disordered" evidence="1">
    <location>
        <begin position="883"/>
        <end position="914"/>
    </location>
</feature>
<evidence type="ECO:0000313" key="8">
    <source>
        <dbReference type="RefSeq" id="XP_032826215.1"/>
    </source>
</evidence>
<feature type="region of interest" description="Disordered" evidence="1">
    <location>
        <begin position="83"/>
        <end position="104"/>
    </location>
</feature>
<dbReference type="InterPro" id="IPR056565">
    <property type="entry name" value="Fn3_ATF7IP"/>
</dbReference>
<dbReference type="PANTHER" id="PTHR23210:SF26">
    <property type="entry name" value="ACTIVATING TRANSCRIPTION FACTOR 7-INTERACTING PROTEIN 1"/>
    <property type="match status" value="1"/>
</dbReference>
<evidence type="ECO:0000313" key="3">
    <source>
        <dbReference type="Proteomes" id="UP001318040"/>
    </source>
</evidence>
<feature type="region of interest" description="Disordered" evidence="1">
    <location>
        <begin position="1"/>
        <end position="22"/>
    </location>
</feature>
<evidence type="ECO:0000259" key="2">
    <source>
        <dbReference type="Pfam" id="PF16794"/>
    </source>
</evidence>
<evidence type="ECO:0000313" key="6">
    <source>
        <dbReference type="RefSeq" id="XP_032826213.1"/>
    </source>
</evidence>
<evidence type="ECO:0000313" key="7">
    <source>
        <dbReference type="RefSeq" id="XP_032826214.1"/>
    </source>
</evidence>
<feature type="compositionally biased region" description="Polar residues" evidence="1">
    <location>
        <begin position="944"/>
        <end position="954"/>
    </location>
</feature>
<dbReference type="GO" id="GO:0006355">
    <property type="term" value="P:regulation of DNA-templated transcription"/>
    <property type="evidence" value="ECO:0007669"/>
    <property type="project" value="TreeGrafter"/>
</dbReference>
<feature type="region of interest" description="Disordered" evidence="1">
    <location>
        <begin position="661"/>
        <end position="681"/>
    </location>
</feature>
<feature type="compositionally biased region" description="Basic and acidic residues" evidence="1">
    <location>
        <begin position="263"/>
        <end position="272"/>
    </location>
</feature>
<sequence>MTDSCCGTALSSTPGQMQSSAPRVFRARKSTQSSNRIQLSSLHRLLDKHGNEIHLGTENKKLKTKVEWTRLEETQSFLITRHGSHSEGKSLTGFTPEEKPAPVSSLDLGHQIKYQRQQGDLGLRAKTEQCDMNGGEANVIGIAQPQVGNSKNGCTLSFGDSNVEVMSDHDTDCLNITRGDALKIEQALGAHDCHVKVNQCVGSTSSDSTVSSPINKQETGLGGQNENLPFEKESPLAQLHLDNFKENCGFGLDDNELSMSRTNQDHPFKVNHDSTTSVSPERKSTGVPCDVTYLHMSDTNLHQVHTNIQAMLEKDTGVNAQPNLSQAESMDSCEESNVKSTVRMENNNIAAKLEDKANSATELVSSLRSDIQEDKLYPREGADDGCGGGAGSACNGLVQNIALGTLERGFEQSYAAEPVASVIQDCAQACGANKQCTAMLTENNAQGDGTDCTRPSAQAVAHSAQNDPPPEIKWLGSTTEAVSTKDNVVAVSKAHQNCSAGLVSSWNTNAASADYKSEGVAARDCAPDATSASVPFNTSTTGGHPSIKRPAEEQLVQKQGKIVKRDNGRPETNGSCVLLRTRKAVPKLDVEKEVERVLLTRLGGGRDFAVIGERMKALSRRLEVVEKGNRRHESLTANLQASLQCLQWKLNAALDALNTGTRHTGNTQVSERLRLPQPGPSNLVAAAERSGSPNVAVGHGSAGVIRAAAVTGTTALAGRPNPTTAVPQLPGSHSDLSQRLAVAPSSSRPHALSPTQQDKNVQSSQPATLGDARPDLTATNSSADCGSPWRTAVGVDPTAPAAAQSTQIQEPTGADVKSSQTSGRVVPGHVGSPGKLAIGNDSKATEGAALAIPPLRLLRAPTAEKQPGPRDIAIATHVKDCPVSSSQRTDASVVAQIRGSSSVAETQVPHDDPQDNLQELKQVVSIVSSSADAVIDLTEEDESQGQGATQRTTSPAPCLAQLPPLPEAPAPSTLCPLPPEAAKSLPPQKATLTVTRSSSQIVLCWNVRNPDDRCAAAEAFYLYACHQELAGRPPMHWRRVGEVKALRLPMACTLSQFGFGKRYYFAVRGRDSYGRYGPFCEPQCTELNM</sequence>
<gene>
    <name evidence="4 5 6 7 8 9" type="primary">LOC116951581</name>
</gene>
<keyword evidence="3" id="KW-1185">Reference proteome</keyword>
<dbReference type="Proteomes" id="UP001318040">
    <property type="component" value="Chromosome 43"/>
</dbReference>
<organism evidence="3 8">
    <name type="scientific">Petromyzon marinus</name>
    <name type="common">Sea lamprey</name>
    <dbReference type="NCBI Taxonomy" id="7757"/>
    <lineage>
        <taxon>Eukaryota</taxon>
        <taxon>Metazoa</taxon>
        <taxon>Chordata</taxon>
        <taxon>Craniata</taxon>
        <taxon>Vertebrata</taxon>
        <taxon>Cyclostomata</taxon>
        <taxon>Hyperoartia</taxon>
        <taxon>Petromyzontiformes</taxon>
        <taxon>Petromyzontidae</taxon>
        <taxon>Petromyzon</taxon>
    </lineage>
</organism>